<feature type="chain" id="PRO_5002429920" evidence="1">
    <location>
        <begin position="23"/>
        <end position="104"/>
    </location>
</feature>
<dbReference type="Proteomes" id="UP000033121">
    <property type="component" value="Unassembled WGS sequence"/>
</dbReference>
<comment type="caution">
    <text evidence="2">The sequence shown here is derived from an EMBL/GenBank/DDBJ whole genome shotgun (WGS) entry which is preliminary data.</text>
</comment>
<accession>A0A0E9N3B0</accession>
<evidence type="ECO:0000313" key="2">
    <source>
        <dbReference type="EMBL" id="GAO44156.1"/>
    </source>
</evidence>
<keyword evidence="1" id="KW-0732">Signal</keyword>
<evidence type="ECO:0000313" key="3">
    <source>
        <dbReference type="Proteomes" id="UP000033121"/>
    </source>
</evidence>
<name>A0A0E9N3B0_9BACT</name>
<evidence type="ECO:0000256" key="1">
    <source>
        <dbReference type="SAM" id="SignalP"/>
    </source>
</evidence>
<dbReference type="AlphaFoldDB" id="A0A0E9N3B0"/>
<dbReference type="RefSeq" id="WP_046370123.1">
    <property type="nucleotide sequence ID" value="NZ_BBWV01000003.1"/>
</dbReference>
<gene>
    <name evidence="2" type="ORF">FPE01S_03_01940</name>
</gene>
<protein>
    <submittedName>
        <fullName evidence="2">Uncharacterized protein</fullName>
    </submittedName>
</protein>
<feature type="signal peptide" evidence="1">
    <location>
        <begin position="1"/>
        <end position="22"/>
    </location>
</feature>
<reference evidence="2 3" key="1">
    <citation type="submission" date="2015-04" db="EMBL/GenBank/DDBJ databases">
        <title>Whole genome shotgun sequence of Flavihumibacter petaseus NBRC 106054.</title>
        <authorList>
            <person name="Miyazawa S."/>
            <person name="Hosoyama A."/>
            <person name="Hashimoto M."/>
            <person name="Noguchi M."/>
            <person name="Tsuchikane K."/>
            <person name="Ohji S."/>
            <person name="Yamazoe A."/>
            <person name="Ichikawa N."/>
            <person name="Kimura A."/>
            <person name="Fujita N."/>
        </authorList>
    </citation>
    <scope>NUCLEOTIDE SEQUENCE [LARGE SCALE GENOMIC DNA]</scope>
    <source>
        <strain evidence="2 3">NBRC 106054</strain>
    </source>
</reference>
<dbReference type="EMBL" id="BBWV01000003">
    <property type="protein sequence ID" value="GAO44156.1"/>
    <property type="molecule type" value="Genomic_DNA"/>
</dbReference>
<dbReference type="OrthoDB" id="679936at2"/>
<proteinExistence type="predicted"/>
<organism evidence="2 3">
    <name type="scientific">Flavihumibacter petaseus NBRC 106054</name>
    <dbReference type="NCBI Taxonomy" id="1220578"/>
    <lineage>
        <taxon>Bacteria</taxon>
        <taxon>Pseudomonadati</taxon>
        <taxon>Bacteroidota</taxon>
        <taxon>Chitinophagia</taxon>
        <taxon>Chitinophagales</taxon>
        <taxon>Chitinophagaceae</taxon>
        <taxon>Flavihumibacter</taxon>
    </lineage>
</organism>
<keyword evidence="3" id="KW-1185">Reference proteome</keyword>
<sequence>MKKLVLPAVALFLSLAFLQTAAAQTAPGDSSRPAATGKGYYSIGDNASRKYSAGLKLAADGPAPEVKKGYYAIGDNNKKLPRQTVLYVQPQPRKADKGYYSIPQ</sequence>